<dbReference type="EMBL" id="CACRXK020002370">
    <property type="protein sequence ID" value="CAB3993995.1"/>
    <property type="molecule type" value="Genomic_DNA"/>
</dbReference>
<evidence type="ECO:0000313" key="2">
    <source>
        <dbReference type="EMBL" id="CAB3993995.1"/>
    </source>
</evidence>
<dbReference type="GO" id="GO:0036064">
    <property type="term" value="C:ciliary basal body"/>
    <property type="evidence" value="ECO:0007669"/>
    <property type="project" value="InterPro"/>
</dbReference>
<dbReference type="PANTHER" id="PTHR31691:SF1">
    <property type="entry name" value="ROTATIN"/>
    <property type="match status" value="1"/>
</dbReference>
<dbReference type="GO" id="GO:0007099">
    <property type="term" value="P:centriole replication"/>
    <property type="evidence" value="ECO:0007669"/>
    <property type="project" value="TreeGrafter"/>
</dbReference>
<dbReference type="OrthoDB" id="428850at2759"/>
<dbReference type="GO" id="GO:0032053">
    <property type="term" value="P:ciliary basal body organization"/>
    <property type="evidence" value="ECO:0007669"/>
    <property type="project" value="TreeGrafter"/>
</dbReference>
<dbReference type="GO" id="GO:0005814">
    <property type="term" value="C:centriole"/>
    <property type="evidence" value="ECO:0007669"/>
    <property type="project" value="TreeGrafter"/>
</dbReference>
<dbReference type="SUPFAM" id="SSF48371">
    <property type="entry name" value="ARM repeat"/>
    <property type="match status" value="2"/>
</dbReference>
<dbReference type="InterPro" id="IPR011989">
    <property type="entry name" value="ARM-like"/>
</dbReference>
<dbReference type="Proteomes" id="UP001152795">
    <property type="component" value="Unassembled WGS sequence"/>
</dbReference>
<gene>
    <name evidence="2" type="ORF">PACLA_8A074962</name>
</gene>
<dbReference type="InterPro" id="IPR030791">
    <property type="entry name" value="Rotatin"/>
</dbReference>
<feature type="compositionally biased region" description="Low complexity" evidence="1">
    <location>
        <begin position="392"/>
        <end position="418"/>
    </location>
</feature>
<feature type="compositionally biased region" description="Polar residues" evidence="1">
    <location>
        <begin position="430"/>
        <end position="471"/>
    </location>
</feature>
<comment type="caution">
    <text evidence="2">The sequence shown here is derived from an EMBL/GenBank/DDBJ whole genome shotgun (WGS) entry which is preliminary data.</text>
</comment>
<feature type="region of interest" description="Disordered" evidence="1">
    <location>
        <begin position="385"/>
        <end position="471"/>
    </location>
</feature>
<keyword evidence="3" id="KW-1185">Reference proteome</keyword>
<dbReference type="InterPro" id="IPR016024">
    <property type="entry name" value="ARM-type_fold"/>
</dbReference>
<proteinExistence type="predicted"/>
<dbReference type="GO" id="GO:0010457">
    <property type="term" value="P:centriole-centriole cohesion"/>
    <property type="evidence" value="ECO:0007669"/>
    <property type="project" value="TreeGrafter"/>
</dbReference>
<dbReference type="PANTHER" id="PTHR31691">
    <property type="entry name" value="ROTATIN"/>
    <property type="match status" value="1"/>
</dbReference>
<organism evidence="2 3">
    <name type="scientific">Paramuricea clavata</name>
    <name type="common">Red gorgonian</name>
    <name type="synonym">Violescent sea-whip</name>
    <dbReference type="NCBI Taxonomy" id="317549"/>
    <lineage>
        <taxon>Eukaryota</taxon>
        <taxon>Metazoa</taxon>
        <taxon>Cnidaria</taxon>
        <taxon>Anthozoa</taxon>
        <taxon>Octocorallia</taxon>
        <taxon>Malacalcyonacea</taxon>
        <taxon>Plexauridae</taxon>
        <taxon>Paramuricea</taxon>
    </lineage>
</organism>
<name>A0A6S7GQT8_PARCT</name>
<protein>
    <submittedName>
        <fullName evidence="2">Rotatin</fullName>
    </submittedName>
</protein>
<dbReference type="AlphaFoldDB" id="A0A6S7GQT8"/>
<reference evidence="2" key="1">
    <citation type="submission" date="2020-04" db="EMBL/GenBank/DDBJ databases">
        <authorList>
            <person name="Alioto T."/>
            <person name="Alioto T."/>
            <person name="Gomez Garrido J."/>
        </authorList>
    </citation>
    <scope>NUCLEOTIDE SEQUENCE</scope>
    <source>
        <strain evidence="2">A484AB</strain>
    </source>
</reference>
<dbReference type="GO" id="GO:0005813">
    <property type="term" value="C:centrosome"/>
    <property type="evidence" value="ECO:0007669"/>
    <property type="project" value="InterPro"/>
</dbReference>
<dbReference type="Gene3D" id="1.25.10.10">
    <property type="entry name" value="Leucine-rich Repeat Variant"/>
    <property type="match status" value="1"/>
</dbReference>
<evidence type="ECO:0000313" key="3">
    <source>
        <dbReference type="Proteomes" id="UP001152795"/>
    </source>
</evidence>
<accession>A0A6S7GQT8</accession>
<sequence>MLVLISRYFTMFPKSSDDDQLLGDVLKMFSRVITDSYPIAPDDFLGWLAHVIMTPDSAITSLLHVREEPGNSAQTESKRLLRKDLLEFLAVFVRRLRGVSKPWLWSGEMVYAGDFTLSLTLNLNLTDSPQYYDLPVLESTLECLVEITAIPGFSAASKLVDPKELCVDILTSLLQVLTAFNAGRLGAMTSFMGRGVTTSVSLCLTHLVHEITSVLKIKDWPSLFPTITDNGNNADFPWLSTMWTDHLAEVRWCGLAIATHILQQTGSPLSIKQNFAGGLWNLAVIILMDGRECCLVRDQATILFSTLLACLKKNEDNQKYETGLMVQTENEIISGVPALHLLLAHHMFYSSFHQMLRNLVTQNTPRLPGTATFAESLSTSSTRSRYGIPYQSLDTDSQRSSSRSSTETTTLTSSSLTRDSGKRLLRESPETLSVSESTGESTRASSTIPLLTGSRVVSDTTGNENRSSTSPTSVESLEILAWVSPRFVGSLSGLVTNLVQVSPETVLDKVKGEDVLGIFVSHLDSKYAVSLISQLETSSTVTSQQGYDVAITSQQRHLEMNLIDTLDMYRHICVLLMTCAGKDPLISHALQQNSVVLERILLLFDINCCSVGRNVQTSCHRMWGSVVVLFMLLVKTVKENHILETPLEEMLFKYWNIFTAAFKDVMLADETTIRTNFLHLLSHLLLREGKRTTSGKGGNQKLTRLLDTDDTLGKDTETVDDVTSLHNEKSTWEEKLEFKGNGADLCHILYGMYDSDKQTKGGIEERKFVVLVLRNLLCISYTAKETATEAGFLAKSLDKIKQLHYQLNMESLETAKPAGPRKKEMDLLNEIVRVLELLKNLLFRSNEAKLRAIDAGVVSVLQQLWSWCTVVKTICLAVLELLCTLTARCPQASIAMSNTSSGVGSSVRLGPSNNTFVHCVIKMASKYGGKLLNNSTGHGNLASCQILFSLLKNMAMTSECRGIMWKSNFIAEFSRLKSLSHQKWKAGQKTIISLWMELLANIAFYRDGQQMIIKIEDLLPLLVEFCNSNSKKINEAAMLVLRNLCFHVPSKTLLLSNGEVMELLLKNVDKPSVYLRALAASSLWALLTNNQKAKSILAKPALVVKRLSDSKLSLKPATQESVVDVREEKHKQQYEQAIENILKILGC</sequence>
<evidence type="ECO:0000256" key="1">
    <source>
        <dbReference type="SAM" id="MobiDB-lite"/>
    </source>
</evidence>
<feature type="compositionally biased region" description="Basic and acidic residues" evidence="1">
    <location>
        <begin position="419"/>
        <end position="429"/>
    </location>
</feature>